<keyword evidence="2 8" id="KW-0328">Glycosyltransferase</keyword>
<protein>
    <recommendedName>
        <fullName evidence="8">NAD(P)(+)--arginine ADP-ribosyltransferase</fullName>
        <ecNumber evidence="8">2.4.2.31</ecNumber>
    </recommendedName>
    <alternativeName>
        <fullName evidence="8">Mono(ADP-ribosyl)transferase</fullName>
    </alternativeName>
</protein>
<dbReference type="Gene3D" id="3.90.176.10">
    <property type="entry name" value="Toxin ADP-ribosyltransferase, Chain A, domain 1"/>
    <property type="match status" value="1"/>
</dbReference>
<dbReference type="GO" id="GO:0016779">
    <property type="term" value="F:nucleotidyltransferase activity"/>
    <property type="evidence" value="ECO:0007669"/>
    <property type="project" value="UniProtKB-KW"/>
</dbReference>
<feature type="repeat" description="NHL" evidence="7">
    <location>
        <begin position="260"/>
        <end position="297"/>
    </location>
</feature>
<feature type="region of interest" description="Disordered" evidence="9">
    <location>
        <begin position="236"/>
        <end position="256"/>
    </location>
</feature>
<dbReference type="Gene3D" id="2.120.10.30">
    <property type="entry name" value="TolB, C-terminal domain"/>
    <property type="match status" value="1"/>
</dbReference>
<evidence type="ECO:0000256" key="4">
    <source>
        <dbReference type="ARBA" id="ARBA00022695"/>
    </source>
</evidence>
<dbReference type="EMBL" id="CAJNOE010000216">
    <property type="protein sequence ID" value="CAF1056702.1"/>
    <property type="molecule type" value="Genomic_DNA"/>
</dbReference>
<name>A0A814KVR0_9BILA</name>
<accession>A0A814KVR0</accession>
<proteinExistence type="inferred from homology"/>
<dbReference type="AlphaFoldDB" id="A0A814KVR0"/>
<gene>
    <name evidence="10" type="ORF">IZO911_LOCUS20640</name>
</gene>
<evidence type="ECO:0000256" key="7">
    <source>
        <dbReference type="PROSITE-ProRule" id="PRU00504"/>
    </source>
</evidence>
<evidence type="ECO:0000313" key="10">
    <source>
        <dbReference type="EMBL" id="CAF1056702.1"/>
    </source>
</evidence>
<dbReference type="InterPro" id="IPR000768">
    <property type="entry name" value="ART"/>
</dbReference>
<keyword evidence="8" id="KW-0520">NAD</keyword>
<sequence>MMNRFGDIDVSFKRLPPIYGYRSEKLVSIEKALEPIESQINELQYYIKIAKKHCHFPSEHGLTRDQSAAVYIYTMEWGETSLYRVLNIALRSENRQALKIWFPHLKLFDSALDKLPTVKEILWRGVPLDIGKNFNKNELMTWWSINSCSSSVNVIKDFLGNNKNSTLFLIEGINGKKVSGYTEYENEDEIILRMGTQFRVKSNALEQSNGSHIVHLVEIDDDNDEPLASTMNEMHVTPKPSNEGASRKKEGEVIVGGNGKGSQLNQLYYPRGLSFDDKGNLYVADQRNDRIEKFERLF</sequence>
<comment type="catalytic activity">
    <reaction evidence="6 8">
        <text>L-arginyl-[protein] + NAD(+) = N(omega)-(ADP-D-ribosyl)-L-arginyl-[protein] + nicotinamide + H(+)</text>
        <dbReference type="Rhea" id="RHEA:19149"/>
        <dbReference type="Rhea" id="RHEA-COMP:10532"/>
        <dbReference type="Rhea" id="RHEA-COMP:15087"/>
        <dbReference type="ChEBI" id="CHEBI:15378"/>
        <dbReference type="ChEBI" id="CHEBI:17154"/>
        <dbReference type="ChEBI" id="CHEBI:29965"/>
        <dbReference type="ChEBI" id="CHEBI:57540"/>
        <dbReference type="ChEBI" id="CHEBI:142554"/>
        <dbReference type="EC" id="2.4.2.31"/>
    </reaction>
</comment>
<evidence type="ECO:0000256" key="8">
    <source>
        <dbReference type="RuleBase" id="RU361228"/>
    </source>
</evidence>
<comment type="similarity">
    <text evidence="1 8">Belongs to the Arg-specific ADP-ribosyltransferase family.</text>
</comment>
<evidence type="ECO:0000256" key="5">
    <source>
        <dbReference type="ARBA" id="ARBA00022737"/>
    </source>
</evidence>
<evidence type="ECO:0000256" key="1">
    <source>
        <dbReference type="ARBA" id="ARBA00009558"/>
    </source>
</evidence>
<dbReference type="GO" id="GO:0106274">
    <property type="term" value="F:NAD+-protein-arginine ADP-ribosyltransferase activity"/>
    <property type="evidence" value="ECO:0007669"/>
    <property type="project" value="UniProtKB-EC"/>
</dbReference>
<keyword evidence="8" id="KW-0521">NADP</keyword>
<evidence type="ECO:0000256" key="2">
    <source>
        <dbReference type="ARBA" id="ARBA00022676"/>
    </source>
</evidence>
<comment type="caution">
    <text evidence="10">The sequence shown here is derived from an EMBL/GenBank/DDBJ whole genome shotgun (WGS) entry which is preliminary data.</text>
</comment>
<evidence type="ECO:0000256" key="9">
    <source>
        <dbReference type="SAM" id="MobiDB-lite"/>
    </source>
</evidence>
<reference evidence="10" key="1">
    <citation type="submission" date="2021-02" db="EMBL/GenBank/DDBJ databases">
        <authorList>
            <person name="Nowell W R."/>
        </authorList>
    </citation>
    <scope>NUCLEOTIDE SEQUENCE</scope>
</reference>
<dbReference type="Pfam" id="PF01436">
    <property type="entry name" value="NHL"/>
    <property type="match status" value="1"/>
</dbReference>
<dbReference type="SUPFAM" id="SSF56399">
    <property type="entry name" value="ADP-ribosylation"/>
    <property type="match status" value="1"/>
</dbReference>
<evidence type="ECO:0000313" key="11">
    <source>
        <dbReference type="Proteomes" id="UP000663860"/>
    </source>
</evidence>
<organism evidence="10 11">
    <name type="scientific">Adineta steineri</name>
    <dbReference type="NCBI Taxonomy" id="433720"/>
    <lineage>
        <taxon>Eukaryota</taxon>
        <taxon>Metazoa</taxon>
        <taxon>Spiralia</taxon>
        <taxon>Gnathifera</taxon>
        <taxon>Rotifera</taxon>
        <taxon>Eurotatoria</taxon>
        <taxon>Bdelloidea</taxon>
        <taxon>Adinetida</taxon>
        <taxon>Adinetidae</taxon>
        <taxon>Adineta</taxon>
    </lineage>
</organism>
<evidence type="ECO:0000256" key="6">
    <source>
        <dbReference type="ARBA" id="ARBA00047597"/>
    </source>
</evidence>
<dbReference type="PROSITE" id="PS51125">
    <property type="entry name" value="NHL"/>
    <property type="match status" value="1"/>
</dbReference>
<dbReference type="EC" id="2.4.2.31" evidence="8"/>
<keyword evidence="5" id="KW-0677">Repeat</keyword>
<dbReference type="SUPFAM" id="SSF50956">
    <property type="entry name" value="Thermostable phytase (3-phytase)"/>
    <property type="match status" value="1"/>
</dbReference>
<dbReference type="InterPro" id="IPR001258">
    <property type="entry name" value="NHL_repeat"/>
</dbReference>
<evidence type="ECO:0000256" key="3">
    <source>
        <dbReference type="ARBA" id="ARBA00022679"/>
    </source>
</evidence>
<dbReference type="PROSITE" id="PS51996">
    <property type="entry name" value="TR_MART"/>
    <property type="match status" value="1"/>
</dbReference>
<dbReference type="Pfam" id="PF01129">
    <property type="entry name" value="ART"/>
    <property type="match status" value="1"/>
</dbReference>
<dbReference type="Proteomes" id="UP000663860">
    <property type="component" value="Unassembled WGS sequence"/>
</dbReference>
<keyword evidence="3 8" id="KW-0808">Transferase</keyword>
<keyword evidence="4" id="KW-0548">Nucleotidyltransferase</keyword>
<dbReference type="InterPro" id="IPR011042">
    <property type="entry name" value="6-blade_b-propeller_TolB-like"/>
</dbReference>